<name>A0A644XU42_9ZZZZ</name>
<evidence type="ECO:0000256" key="5">
    <source>
        <dbReference type="ARBA" id="ARBA00022840"/>
    </source>
</evidence>
<sequence length="301" mass="33238">MWKSRGKTVVIAEHRLHWLVDLCDRVIYMNNGRIASDLPMNEFAALPSEKLCELGLRPLSLKNLKNEAPRAVAGDTLELRDFSCSYDGKNRALDIKSLSLPRNGIIAVVGHNGAGKSTLSKCLCGLEKKSAGKVSLDGINCGRRAMLKKCYLVMQDVNHQLFCESVDDEVRLGMGEENEEDVLNILSQLDLSQYADRHPVSLSGGQKQRVAIASALLADKEILVLDEPTSGLDYCHMKETAALIYKLLGKRTVLIITHDPELILCSCTHVLHMENSKVSGFYPLDDSGGQRLINFFINGAK</sequence>
<evidence type="ECO:0000256" key="1">
    <source>
        <dbReference type="ARBA" id="ARBA00004202"/>
    </source>
</evidence>
<evidence type="ECO:0000256" key="3">
    <source>
        <dbReference type="ARBA" id="ARBA00022475"/>
    </source>
</evidence>
<dbReference type="EMBL" id="VSSQ01003146">
    <property type="protein sequence ID" value="MPM19281.1"/>
    <property type="molecule type" value="Genomic_DNA"/>
</dbReference>
<keyword evidence="2" id="KW-0813">Transport</keyword>
<dbReference type="InterPro" id="IPR003439">
    <property type="entry name" value="ABC_transporter-like_ATP-bd"/>
</dbReference>
<keyword evidence="5 9" id="KW-0067">ATP-binding</keyword>
<evidence type="ECO:0000256" key="4">
    <source>
        <dbReference type="ARBA" id="ARBA00022741"/>
    </source>
</evidence>
<dbReference type="AlphaFoldDB" id="A0A644XU42"/>
<keyword evidence="3" id="KW-1003">Cell membrane</keyword>
<dbReference type="PROSITE" id="PS00211">
    <property type="entry name" value="ABC_TRANSPORTER_1"/>
    <property type="match status" value="1"/>
</dbReference>
<dbReference type="SMART" id="SM00382">
    <property type="entry name" value="AAA"/>
    <property type="match status" value="1"/>
</dbReference>
<evidence type="ECO:0000256" key="6">
    <source>
        <dbReference type="ARBA" id="ARBA00022967"/>
    </source>
</evidence>
<protein>
    <submittedName>
        <fullName evidence="9">Vitamin B12 import ATP-binding protein BtuD</fullName>
    </submittedName>
</protein>
<dbReference type="PROSITE" id="PS50893">
    <property type="entry name" value="ABC_TRANSPORTER_2"/>
    <property type="match status" value="1"/>
</dbReference>
<keyword evidence="6" id="KW-1278">Translocase</keyword>
<dbReference type="GO" id="GO:0042626">
    <property type="term" value="F:ATPase-coupled transmembrane transporter activity"/>
    <property type="evidence" value="ECO:0007669"/>
    <property type="project" value="TreeGrafter"/>
</dbReference>
<dbReference type="GO" id="GO:0016887">
    <property type="term" value="F:ATP hydrolysis activity"/>
    <property type="evidence" value="ECO:0007669"/>
    <property type="project" value="InterPro"/>
</dbReference>
<feature type="domain" description="ABC transporter" evidence="8">
    <location>
        <begin position="77"/>
        <end position="300"/>
    </location>
</feature>
<organism evidence="9">
    <name type="scientific">bioreactor metagenome</name>
    <dbReference type="NCBI Taxonomy" id="1076179"/>
    <lineage>
        <taxon>unclassified sequences</taxon>
        <taxon>metagenomes</taxon>
        <taxon>ecological metagenomes</taxon>
    </lineage>
</organism>
<dbReference type="GO" id="GO:0043190">
    <property type="term" value="C:ATP-binding cassette (ABC) transporter complex"/>
    <property type="evidence" value="ECO:0007669"/>
    <property type="project" value="TreeGrafter"/>
</dbReference>
<gene>
    <name evidence="9" type="primary">btuD_148</name>
    <name evidence="9" type="ORF">SDC9_65702</name>
</gene>
<dbReference type="InterPro" id="IPR050095">
    <property type="entry name" value="ECF_ABC_transporter_ATP-bd"/>
</dbReference>
<evidence type="ECO:0000256" key="7">
    <source>
        <dbReference type="ARBA" id="ARBA00023136"/>
    </source>
</evidence>
<comment type="subcellular location">
    <subcellularLocation>
        <location evidence="1">Cell membrane</location>
        <topology evidence="1">Peripheral membrane protein</topology>
    </subcellularLocation>
</comment>
<evidence type="ECO:0000313" key="9">
    <source>
        <dbReference type="EMBL" id="MPM19281.1"/>
    </source>
</evidence>
<comment type="caution">
    <text evidence="9">The sequence shown here is derived from an EMBL/GenBank/DDBJ whole genome shotgun (WGS) entry which is preliminary data.</text>
</comment>
<dbReference type="InterPro" id="IPR017871">
    <property type="entry name" value="ABC_transporter-like_CS"/>
</dbReference>
<dbReference type="InterPro" id="IPR003593">
    <property type="entry name" value="AAA+_ATPase"/>
</dbReference>
<evidence type="ECO:0000256" key="2">
    <source>
        <dbReference type="ARBA" id="ARBA00022448"/>
    </source>
</evidence>
<dbReference type="PANTHER" id="PTHR43553:SF27">
    <property type="entry name" value="ENERGY-COUPLING FACTOR TRANSPORTER ATP-BINDING PROTEIN ECFA2"/>
    <property type="match status" value="1"/>
</dbReference>
<dbReference type="GO" id="GO:0005524">
    <property type="term" value="F:ATP binding"/>
    <property type="evidence" value="ECO:0007669"/>
    <property type="project" value="UniProtKB-KW"/>
</dbReference>
<proteinExistence type="predicted"/>
<accession>A0A644XU42</accession>
<dbReference type="PANTHER" id="PTHR43553">
    <property type="entry name" value="HEAVY METAL TRANSPORTER"/>
    <property type="match status" value="1"/>
</dbReference>
<dbReference type="Pfam" id="PF00005">
    <property type="entry name" value="ABC_tran"/>
    <property type="match status" value="1"/>
</dbReference>
<reference evidence="9" key="1">
    <citation type="submission" date="2019-08" db="EMBL/GenBank/DDBJ databases">
        <authorList>
            <person name="Kucharzyk K."/>
            <person name="Murdoch R.W."/>
            <person name="Higgins S."/>
            <person name="Loffler F."/>
        </authorList>
    </citation>
    <scope>NUCLEOTIDE SEQUENCE</scope>
</reference>
<evidence type="ECO:0000259" key="8">
    <source>
        <dbReference type="PROSITE" id="PS50893"/>
    </source>
</evidence>
<dbReference type="SUPFAM" id="SSF52540">
    <property type="entry name" value="P-loop containing nucleoside triphosphate hydrolases"/>
    <property type="match status" value="2"/>
</dbReference>
<dbReference type="InterPro" id="IPR027417">
    <property type="entry name" value="P-loop_NTPase"/>
</dbReference>
<dbReference type="Gene3D" id="3.40.50.300">
    <property type="entry name" value="P-loop containing nucleotide triphosphate hydrolases"/>
    <property type="match status" value="2"/>
</dbReference>
<keyword evidence="4" id="KW-0547">Nucleotide-binding</keyword>
<keyword evidence="7" id="KW-0472">Membrane</keyword>